<feature type="transmembrane region" description="Helical" evidence="1">
    <location>
        <begin position="26"/>
        <end position="44"/>
    </location>
</feature>
<protein>
    <submittedName>
        <fullName evidence="2">Uncharacterized protein</fullName>
    </submittedName>
</protein>
<name>A0A3M0BGN5_9AQUI</name>
<comment type="caution">
    <text evidence="2">The sequence shown here is derived from an EMBL/GenBank/DDBJ whole genome shotgun (WGS) entry which is preliminary data.</text>
</comment>
<gene>
    <name evidence="2" type="ORF">CLV39_1204</name>
</gene>
<evidence type="ECO:0000256" key="1">
    <source>
        <dbReference type="SAM" id="Phobius"/>
    </source>
</evidence>
<dbReference type="RefSeq" id="WP_170145613.1">
    <property type="nucleotide sequence ID" value="NZ_REFO01000012.1"/>
</dbReference>
<evidence type="ECO:0000313" key="3">
    <source>
        <dbReference type="Proteomes" id="UP000280842"/>
    </source>
</evidence>
<keyword evidence="1" id="KW-1133">Transmembrane helix</keyword>
<dbReference type="Proteomes" id="UP000280842">
    <property type="component" value="Unassembled WGS sequence"/>
</dbReference>
<proteinExistence type="predicted"/>
<dbReference type="EMBL" id="REFO01000012">
    <property type="protein sequence ID" value="RMA96187.1"/>
    <property type="molecule type" value="Genomic_DNA"/>
</dbReference>
<keyword evidence="3" id="KW-1185">Reference proteome</keyword>
<keyword evidence="1" id="KW-0812">Transmembrane</keyword>
<accession>A0A3M0BGN5</accession>
<reference evidence="2 3" key="1">
    <citation type="submission" date="2018-10" db="EMBL/GenBank/DDBJ databases">
        <title>Genomic Encyclopedia of Archaeal and Bacterial Type Strains, Phase II (KMG-II): from individual species to whole genera.</title>
        <authorList>
            <person name="Goeker M."/>
        </authorList>
    </citation>
    <scope>NUCLEOTIDE SEQUENCE [LARGE SCALE GENOMIC DNA]</scope>
    <source>
        <strain evidence="2 3">VM1</strain>
    </source>
</reference>
<sequence length="45" mass="5411">MGLYDRDYMKERQTATNKSNFNPKDYWIIWIILAFILGFIIGKIL</sequence>
<evidence type="ECO:0000313" key="2">
    <source>
        <dbReference type="EMBL" id="RMA96187.1"/>
    </source>
</evidence>
<keyword evidence="1" id="KW-0472">Membrane</keyword>
<dbReference type="AlphaFoldDB" id="A0A3M0BGN5"/>
<organism evidence="2 3">
    <name type="scientific">Hydrogenothermus marinus</name>
    <dbReference type="NCBI Taxonomy" id="133270"/>
    <lineage>
        <taxon>Bacteria</taxon>
        <taxon>Pseudomonadati</taxon>
        <taxon>Aquificota</taxon>
        <taxon>Aquificia</taxon>
        <taxon>Aquificales</taxon>
        <taxon>Hydrogenothermaceae</taxon>
        <taxon>Hydrogenothermus</taxon>
    </lineage>
</organism>